<dbReference type="RefSeq" id="WP_073084187.1">
    <property type="nucleotide sequence ID" value="NZ_FRBL01000007.1"/>
</dbReference>
<dbReference type="NCBIfam" id="TIGR01764">
    <property type="entry name" value="excise"/>
    <property type="match status" value="1"/>
</dbReference>
<feature type="domain" description="Helix-turn-helix" evidence="1">
    <location>
        <begin position="43"/>
        <end position="90"/>
    </location>
</feature>
<protein>
    <submittedName>
        <fullName evidence="2">DNA binding domain-containing protein, excisionase family</fullName>
    </submittedName>
</protein>
<name>A0A1M7HDW7_9BACT</name>
<dbReference type="Pfam" id="PF12728">
    <property type="entry name" value="HTH_17"/>
    <property type="match status" value="1"/>
</dbReference>
<dbReference type="EMBL" id="FRBL01000007">
    <property type="protein sequence ID" value="SHM26533.1"/>
    <property type="molecule type" value="Genomic_DNA"/>
</dbReference>
<dbReference type="GO" id="GO:0003677">
    <property type="term" value="F:DNA binding"/>
    <property type="evidence" value="ECO:0007669"/>
    <property type="project" value="InterPro"/>
</dbReference>
<accession>A0A1M7HDW7</accession>
<dbReference type="SUPFAM" id="SSF46955">
    <property type="entry name" value="Putative DNA-binding domain"/>
    <property type="match status" value="1"/>
</dbReference>
<proteinExistence type="predicted"/>
<dbReference type="AlphaFoldDB" id="A0A1M7HDW7"/>
<reference evidence="2 3" key="1">
    <citation type="submission" date="2016-11" db="EMBL/GenBank/DDBJ databases">
        <authorList>
            <person name="Jaros S."/>
            <person name="Januszkiewicz K."/>
            <person name="Wedrychowicz H."/>
        </authorList>
    </citation>
    <scope>NUCLEOTIDE SEQUENCE [LARGE SCALE GENOMIC DNA]</scope>
    <source>
        <strain evidence="2 3">DSM 27406</strain>
    </source>
</reference>
<evidence type="ECO:0000313" key="3">
    <source>
        <dbReference type="Proteomes" id="UP000184420"/>
    </source>
</evidence>
<dbReference type="InterPro" id="IPR041657">
    <property type="entry name" value="HTH_17"/>
</dbReference>
<sequence length="100" mass="11474">MNNDLILTALPLDQLRQLIADTLKSELSQLLEQKPNDTKEELITRKEAAKLLGISLPTLLDFTKTGKITGYRIGTRVRYKRRELIESLKQIQAAKSQRRL</sequence>
<dbReference type="InterPro" id="IPR010093">
    <property type="entry name" value="SinI_DNA-bd"/>
</dbReference>
<evidence type="ECO:0000313" key="2">
    <source>
        <dbReference type="EMBL" id="SHM26533.1"/>
    </source>
</evidence>
<evidence type="ECO:0000259" key="1">
    <source>
        <dbReference type="Pfam" id="PF12728"/>
    </source>
</evidence>
<keyword evidence="3" id="KW-1185">Reference proteome</keyword>
<dbReference type="InterPro" id="IPR009061">
    <property type="entry name" value="DNA-bd_dom_put_sf"/>
</dbReference>
<dbReference type="OrthoDB" id="679273at2"/>
<dbReference type="STRING" id="1419482.SAMN05444266_107193"/>
<gene>
    <name evidence="2" type="ORF">SAMN05444266_107193</name>
</gene>
<dbReference type="Proteomes" id="UP000184420">
    <property type="component" value="Unassembled WGS sequence"/>
</dbReference>
<organism evidence="2 3">
    <name type="scientific">Chitinophaga jiangningensis</name>
    <dbReference type="NCBI Taxonomy" id="1419482"/>
    <lineage>
        <taxon>Bacteria</taxon>
        <taxon>Pseudomonadati</taxon>
        <taxon>Bacteroidota</taxon>
        <taxon>Chitinophagia</taxon>
        <taxon>Chitinophagales</taxon>
        <taxon>Chitinophagaceae</taxon>
        <taxon>Chitinophaga</taxon>
    </lineage>
</organism>